<keyword evidence="1" id="KW-0813">Transport</keyword>
<dbReference type="GO" id="GO:0019825">
    <property type="term" value="F:oxygen binding"/>
    <property type="evidence" value="ECO:0007669"/>
    <property type="project" value="InterPro"/>
</dbReference>
<proteinExistence type="predicted"/>
<evidence type="ECO:0000256" key="4">
    <source>
        <dbReference type="ARBA" id="ARBA00023004"/>
    </source>
</evidence>
<name>A0A1W2DY74_9SPHI</name>
<dbReference type="InterPro" id="IPR009050">
    <property type="entry name" value="Globin-like_sf"/>
</dbReference>
<dbReference type="GO" id="GO:0046872">
    <property type="term" value="F:metal ion binding"/>
    <property type="evidence" value="ECO:0007669"/>
    <property type="project" value="UniProtKB-KW"/>
</dbReference>
<dbReference type="SUPFAM" id="SSF46458">
    <property type="entry name" value="Globin-like"/>
    <property type="match status" value="1"/>
</dbReference>
<dbReference type="Proteomes" id="UP000192678">
    <property type="component" value="Unassembled WGS sequence"/>
</dbReference>
<dbReference type="EMBL" id="FWYB01000008">
    <property type="protein sequence ID" value="SMD01788.1"/>
    <property type="molecule type" value="Genomic_DNA"/>
</dbReference>
<sequence length="145" mass="16812">MAVQVRSLYKTDMMEENRKDIADETDVELLVNSFYTKVRNDHLLDAVFGPVIKNNWDNHLKIMVDFWSTLLLYTRKYNSDPLPKHLPLELSKEHFDRWIQLFNETVDELFVGVIAENAKKRASSIAKIMKAVKGISDVEVNKQGS</sequence>
<keyword evidence="3 5" id="KW-0479">Metal-binding</keyword>
<dbReference type="AlphaFoldDB" id="A0A1W2DY74"/>
<evidence type="ECO:0000313" key="7">
    <source>
        <dbReference type="Proteomes" id="UP000192678"/>
    </source>
</evidence>
<dbReference type="CDD" id="cd08916">
    <property type="entry name" value="TrHb3_P"/>
    <property type="match status" value="1"/>
</dbReference>
<dbReference type="STRING" id="475255.SAMN04488101_108215"/>
<evidence type="ECO:0000256" key="1">
    <source>
        <dbReference type="ARBA" id="ARBA00022448"/>
    </source>
</evidence>
<dbReference type="InterPro" id="IPR001486">
    <property type="entry name" value="Hemoglobin_trunc"/>
</dbReference>
<dbReference type="Gene3D" id="1.10.490.10">
    <property type="entry name" value="Globins"/>
    <property type="match status" value="1"/>
</dbReference>
<evidence type="ECO:0000313" key="6">
    <source>
        <dbReference type="EMBL" id="SMD01788.1"/>
    </source>
</evidence>
<evidence type="ECO:0000256" key="5">
    <source>
        <dbReference type="PIRSR" id="PIRSR601486-1"/>
    </source>
</evidence>
<gene>
    <name evidence="6" type="ORF">SAMN04488101_108215</name>
</gene>
<dbReference type="InterPro" id="IPR012292">
    <property type="entry name" value="Globin/Proto"/>
</dbReference>
<dbReference type="GO" id="GO:0020037">
    <property type="term" value="F:heme binding"/>
    <property type="evidence" value="ECO:0007669"/>
    <property type="project" value="InterPro"/>
</dbReference>
<keyword evidence="4 5" id="KW-0408">Iron</keyword>
<accession>A0A1W2DY74</accession>
<dbReference type="Pfam" id="PF01152">
    <property type="entry name" value="Bac_globin"/>
    <property type="match status" value="1"/>
</dbReference>
<keyword evidence="7" id="KW-1185">Reference proteome</keyword>
<reference evidence="6 7" key="1">
    <citation type="submission" date="2017-04" db="EMBL/GenBank/DDBJ databases">
        <authorList>
            <person name="Afonso C.L."/>
            <person name="Miller P.J."/>
            <person name="Scott M.A."/>
            <person name="Spackman E."/>
            <person name="Goraichik I."/>
            <person name="Dimitrov K.M."/>
            <person name="Suarez D.L."/>
            <person name="Swayne D.E."/>
        </authorList>
    </citation>
    <scope>NUCLEOTIDE SEQUENCE [LARGE SCALE GENOMIC DNA]</scope>
    <source>
        <strain evidence="6 7">DSM 19625</strain>
    </source>
</reference>
<keyword evidence="2 5" id="KW-0349">Heme</keyword>
<feature type="binding site" description="distal binding residue" evidence="5">
    <location>
        <position position="59"/>
    </location>
    <ligand>
        <name>heme</name>
        <dbReference type="ChEBI" id="CHEBI:30413"/>
    </ligand>
    <ligandPart>
        <name>Fe</name>
        <dbReference type="ChEBI" id="CHEBI:18248"/>
    </ligandPart>
</feature>
<evidence type="ECO:0000256" key="2">
    <source>
        <dbReference type="ARBA" id="ARBA00022617"/>
    </source>
</evidence>
<evidence type="ECO:0000256" key="3">
    <source>
        <dbReference type="ARBA" id="ARBA00022723"/>
    </source>
</evidence>
<organism evidence="6 7">
    <name type="scientific">Pedobacter nyackensis</name>
    <dbReference type="NCBI Taxonomy" id="475255"/>
    <lineage>
        <taxon>Bacteria</taxon>
        <taxon>Pseudomonadati</taxon>
        <taxon>Bacteroidota</taxon>
        <taxon>Sphingobacteriia</taxon>
        <taxon>Sphingobacteriales</taxon>
        <taxon>Sphingobacteriaceae</taxon>
        <taxon>Pedobacter</taxon>
    </lineage>
</organism>
<protein>
    <submittedName>
        <fullName evidence="6">Hemoglobin</fullName>
    </submittedName>
</protein>